<dbReference type="InterPro" id="IPR018553">
    <property type="entry name" value="E2_Ub-conjug_enz"/>
</dbReference>
<keyword evidence="1" id="KW-0863">Zinc-finger</keyword>
<evidence type="ECO:0000256" key="1">
    <source>
        <dbReference type="PROSITE-ProRule" id="PRU00024"/>
    </source>
</evidence>
<gene>
    <name evidence="4" type="ORF">BC938DRAFT_474636</name>
</gene>
<dbReference type="Pfam" id="PF22586">
    <property type="entry name" value="ANCHR-like_BBOX"/>
    <property type="match status" value="1"/>
</dbReference>
<evidence type="ECO:0000313" key="4">
    <source>
        <dbReference type="EMBL" id="RUS32671.1"/>
    </source>
</evidence>
<dbReference type="GO" id="GO:0008270">
    <property type="term" value="F:zinc ion binding"/>
    <property type="evidence" value="ECO:0007669"/>
    <property type="project" value="UniProtKB-KW"/>
</dbReference>
<dbReference type="InterPro" id="IPR038446">
    <property type="entry name" value="CEBP_ZZ_sf"/>
</dbReference>
<keyword evidence="1" id="KW-0862">Zinc</keyword>
<evidence type="ECO:0000256" key="2">
    <source>
        <dbReference type="SAM" id="MobiDB-lite"/>
    </source>
</evidence>
<dbReference type="Gene3D" id="4.10.640.40">
    <property type="entry name" value="Cytoplasmic polyadenylation element-binding protein, ZZ domain"/>
    <property type="match status" value="1"/>
</dbReference>
<dbReference type="AlphaFoldDB" id="A0A433QSD1"/>
<dbReference type="InterPro" id="IPR057668">
    <property type="entry name" value="E2_Ub-conjug_enz_C"/>
</dbReference>
<dbReference type="PANTHER" id="PTHR31560">
    <property type="entry name" value="UPF0652 PROTEIN C16A11.03C-RELATED"/>
    <property type="match status" value="1"/>
</dbReference>
<comment type="caution">
    <text evidence="4">The sequence shown here is derived from an EMBL/GenBank/DDBJ whole genome shotgun (WGS) entry which is preliminary data.</text>
</comment>
<accession>A0A433QSD1</accession>
<dbReference type="InterPro" id="IPR000315">
    <property type="entry name" value="Znf_B-box"/>
</dbReference>
<reference evidence="4 5" key="1">
    <citation type="journal article" date="2018" name="New Phytol.">
        <title>Phylogenomics of Endogonaceae and evolution of mycorrhizas within Mucoromycota.</title>
        <authorList>
            <person name="Chang Y."/>
            <person name="Desiro A."/>
            <person name="Na H."/>
            <person name="Sandor L."/>
            <person name="Lipzen A."/>
            <person name="Clum A."/>
            <person name="Barry K."/>
            <person name="Grigoriev I.V."/>
            <person name="Martin F.M."/>
            <person name="Stajich J.E."/>
            <person name="Smith M.E."/>
            <person name="Bonito G."/>
            <person name="Spatafora J.W."/>
        </authorList>
    </citation>
    <scope>NUCLEOTIDE SEQUENCE [LARGE SCALE GENOMIC DNA]</scope>
    <source>
        <strain evidence="4 5">AD002</strain>
    </source>
</reference>
<sequence>MPIKKTGAMLTPVRFLNCRATGFIMTAQADVETKRTQLAEILSDRVSIMETDEPDEPIQDQETPQDMSPLQEGFCVECKDQESTLFCEQCLEDFCEVCHSMIHRTGTRKKHTSKRLKDVASAAAAPTTVNGNEAANASVPNSAPASARETPEPESAGASSEESEKPTMEVEQQARNINGTTIISSGGQSFGDWMSERAKYIPLRLSLEERKYLRLLEAAITVSEYTDKIDIISYTNKSKRIVNQIRDLCAILSGLVVACDYKLGQELFAERQFAENEAFFQTVFEIGRRHKIVNPEKMRSAYGKLMYMLQDSVIPEVQDMLSFSCVRPIKTVYSFLEEFDGLRILQDNAVLVATKEIIPDGKTRYQIQTEIKQKENAIEQLSRKYTNRMLSSESIRNCLYSIGDNHAYLRGNRDPCDKMLKYLTTYFHPNKIEPNYSLSITSGRAGHRLSHDHETQYAYVNQTLNLWREILHEMFMLWSLADRDLLETSNLYRLRDTGQGLNRVQACPSVGREMHRILHRAQQKAKYWVGSSVIHLGDRNVPNALMFIDKYNQVSRILNPTILCLEKLEDFAKNPGLQRYLDETFGGIDKCRKDILADFFRSAFDGSGADNFFDAGSCIDGRLTSAWNWCSQIEKKPYFPVFLLTGFVGFDGGSWN</sequence>
<protein>
    <recommendedName>
        <fullName evidence="3">B box-type domain-containing protein</fullName>
    </recommendedName>
</protein>
<dbReference type="EMBL" id="RBNJ01001860">
    <property type="protein sequence ID" value="RUS32671.1"/>
    <property type="molecule type" value="Genomic_DNA"/>
</dbReference>
<dbReference type="Proteomes" id="UP000274822">
    <property type="component" value="Unassembled WGS sequence"/>
</dbReference>
<proteinExistence type="predicted"/>
<dbReference type="PANTHER" id="PTHR31560:SF0">
    <property type="entry name" value="UPF0652 PROTEIN C22H10.08"/>
    <property type="match status" value="1"/>
</dbReference>
<organism evidence="4 5">
    <name type="scientific">Jimgerdemannia flammicorona</name>
    <dbReference type="NCBI Taxonomy" id="994334"/>
    <lineage>
        <taxon>Eukaryota</taxon>
        <taxon>Fungi</taxon>
        <taxon>Fungi incertae sedis</taxon>
        <taxon>Mucoromycota</taxon>
        <taxon>Mucoromycotina</taxon>
        <taxon>Endogonomycetes</taxon>
        <taxon>Endogonales</taxon>
        <taxon>Endogonaceae</taxon>
        <taxon>Jimgerdemannia</taxon>
    </lineage>
</organism>
<feature type="domain" description="B box-type" evidence="3">
    <location>
        <begin position="70"/>
        <end position="116"/>
    </location>
</feature>
<dbReference type="PROSITE" id="PS50119">
    <property type="entry name" value="ZF_BBOX"/>
    <property type="match status" value="1"/>
</dbReference>
<feature type="compositionally biased region" description="Low complexity" evidence="2">
    <location>
        <begin position="134"/>
        <end position="160"/>
    </location>
</feature>
<evidence type="ECO:0000313" key="5">
    <source>
        <dbReference type="Proteomes" id="UP000274822"/>
    </source>
</evidence>
<keyword evidence="5" id="KW-1185">Reference proteome</keyword>
<evidence type="ECO:0000259" key="3">
    <source>
        <dbReference type="PROSITE" id="PS50119"/>
    </source>
</evidence>
<feature type="region of interest" description="Disordered" evidence="2">
    <location>
        <begin position="106"/>
        <end position="171"/>
    </location>
</feature>
<name>A0A433QSD1_9FUNG</name>
<keyword evidence="1" id="KW-0479">Metal-binding</keyword>
<dbReference type="Pfam" id="PF09418">
    <property type="entry name" value="DUF2009"/>
    <property type="match status" value="1"/>
</dbReference>